<comment type="caution">
    <text evidence="1">The sequence shown here is derived from an EMBL/GenBank/DDBJ whole genome shotgun (WGS) entry which is preliminary data.</text>
</comment>
<sequence length="183" mass="21107">MKKEQHQWLVQVREGVQCITRYRHLKTFIPKSTLQNWRFINQTPDLTDDQALLDMLDRCDYLHDLIHKTCQRFPSIAASETEVRNALNQVDSLLKANPCPYFGHGVEKWTTPTIVVRDHPPAFALALTVYFQLARNLRLLMAPISVRLEDGMSVLIAYSGNSIDCDLIAYTGNPLYYLEEEPQ</sequence>
<keyword evidence="2" id="KW-1185">Reference proteome</keyword>
<reference evidence="1 2" key="1">
    <citation type="submission" date="2017-05" db="EMBL/GenBank/DDBJ databases">
        <title>The Genome Sequence of Tsuchiyaea wingfieldii DSM 27421.</title>
        <authorList>
            <person name="Cuomo C."/>
            <person name="Passer A."/>
            <person name="Billmyre B."/>
            <person name="Heitman J."/>
        </authorList>
    </citation>
    <scope>NUCLEOTIDE SEQUENCE [LARGE SCALE GENOMIC DNA]</scope>
    <source>
        <strain evidence="1 2">DSM 27421</strain>
    </source>
</reference>
<evidence type="ECO:0000313" key="2">
    <source>
        <dbReference type="Proteomes" id="UP000322245"/>
    </source>
</evidence>
<dbReference type="EMBL" id="NIDF01000168">
    <property type="protein sequence ID" value="TYJ51972.1"/>
    <property type="molecule type" value="Genomic_DNA"/>
</dbReference>
<name>A0A5D3AMG7_9TREE</name>
<gene>
    <name evidence="1" type="ORF">B9479_007438</name>
</gene>
<dbReference type="AlphaFoldDB" id="A0A5D3AMG7"/>
<proteinExistence type="predicted"/>
<evidence type="ECO:0000313" key="1">
    <source>
        <dbReference type="EMBL" id="TYJ51972.1"/>
    </source>
</evidence>
<protein>
    <submittedName>
        <fullName evidence="1">Uncharacterized protein</fullName>
    </submittedName>
</protein>
<accession>A0A5D3AMG7</accession>
<organism evidence="1 2">
    <name type="scientific">Cryptococcus floricola</name>
    <dbReference type="NCBI Taxonomy" id="2591691"/>
    <lineage>
        <taxon>Eukaryota</taxon>
        <taxon>Fungi</taxon>
        <taxon>Dikarya</taxon>
        <taxon>Basidiomycota</taxon>
        <taxon>Agaricomycotina</taxon>
        <taxon>Tremellomycetes</taxon>
        <taxon>Tremellales</taxon>
        <taxon>Cryptococcaceae</taxon>
        <taxon>Cryptococcus</taxon>
    </lineage>
</organism>
<dbReference type="Proteomes" id="UP000322245">
    <property type="component" value="Unassembled WGS sequence"/>
</dbReference>